<keyword evidence="3" id="KW-1003">Cell membrane</keyword>
<dbReference type="RefSeq" id="WP_347438550.1">
    <property type="nucleotide sequence ID" value="NZ_CP089291.1"/>
</dbReference>
<feature type="transmembrane region" description="Helical" evidence="13">
    <location>
        <begin position="90"/>
        <end position="109"/>
    </location>
</feature>
<dbReference type="GO" id="GO:0016491">
    <property type="term" value="F:oxidoreductase activity"/>
    <property type="evidence" value="ECO:0007669"/>
    <property type="project" value="UniProtKB-KW"/>
</dbReference>
<dbReference type="NCBIfam" id="TIGR00351">
    <property type="entry name" value="narI"/>
    <property type="match status" value="1"/>
</dbReference>
<keyword evidence="5 13" id="KW-0812">Transmembrane</keyword>
<evidence type="ECO:0000256" key="10">
    <source>
        <dbReference type="ARBA" id="ARBA00023004"/>
    </source>
</evidence>
<evidence type="ECO:0000256" key="9">
    <source>
        <dbReference type="ARBA" id="ARBA00023002"/>
    </source>
</evidence>
<accession>A0ABY4CVG2</accession>
<evidence type="ECO:0000256" key="6">
    <source>
        <dbReference type="ARBA" id="ARBA00022723"/>
    </source>
</evidence>
<dbReference type="InterPro" id="IPR051936">
    <property type="entry name" value="Heme-iron_electron_transfer"/>
</dbReference>
<evidence type="ECO:0000256" key="12">
    <source>
        <dbReference type="ARBA" id="ARBA00023136"/>
    </source>
</evidence>
<reference evidence="15" key="1">
    <citation type="submission" date="2021-12" db="EMBL/GenBank/DDBJ databases">
        <title>Alicyclobacillaceae gen. nov., sp. nov., isolated from chalcocite enrichment system.</title>
        <authorList>
            <person name="Jiang Z."/>
        </authorList>
    </citation>
    <scope>NUCLEOTIDE SEQUENCE</scope>
    <source>
        <strain evidence="15">MYW30-H2</strain>
    </source>
</reference>
<evidence type="ECO:0000256" key="13">
    <source>
        <dbReference type="SAM" id="Phobius"/>
    </source>
</evidence>
<protein>
    <submittedName>
        <fullName evidence="15">Respiratory nitrate reductase subunit gamma</fullName>
        <ecNumber evidence="15">1.7.99.4</ecNumber>
    </submittedName>
</protein>
<feature type="transmembrane region" description="Helical" evidence="13">
    <location>
        <begin position="129"/>
        <end position="149"/>
    </location>
</feature>
<dbReference type="PANTHER" id="PTHR30598:SF3">
    <property type="entry name" value="RESPIRATORY NITRATE REDUCTASE 1 GAMMA CHAIN"/>
    <property type="match status" value="1"/>
</dbReference>
<evidence type="ECO:0000256" key="8">
    <source>
        <dbReference type="ARBA" id="ARBA00022989"/>
    </source>
</evidence>
<keyword evidence="8 13" id="KW-1133">Transmembrane helix</keyword>
<dbReference type="InterPro" id="IPR023234">
    <property type="entry name" value="NarG-like_domain"/>
</dbReference>
<feature type="transmembrane region" description="Helical" evidence="13">
    <location>
        <begin position="185"/>
        <end position="208"/>
    </location>
</feature>
<evidence type="ECO:0000313" key="16">
    <source>
        <dbReference type="Proteomes" id="UP000830167"/>
    </source>
</evidence>
<evidence type="ECO:0000256" key="5">
    <source>
        <dbReference type="ARBA" id="ARBA00022692"/>
    </source>
</evidence>
<keyword evidence="16" id="KW-1185">Reference proteome</keyword>
<dbReference type="EMBL" id="CP089291">
    <property type="protein sequence ID" value="UOF91860.1"/>
    <property type="molecule type" value="Genomic_DNA"/>
</dbReference>
<feature type="domain" description="NarG-like" evidence="14">
    <location>
        <begin position="4"/>
        <end position="223"/>
    </location>
</feature>
<evidence type="ECO:0000259" key="14">
    <source>
        <dbReference type="Pfam" id="PF02665"/>
    </source>
</evidence>
<feature type="transmembrane region" description="Helical" evidence="13">
    <location>
        <begin position="6"/>
        <end position="24"/>
    </location>
</feature>
<name>A0ABY4CVG2_9BACL</name>
<dbReference type="InterPro" id="IPR003816">
    <property type="entry name" value="Nitrate_red_gam"/>
</dbReference>
<keyword evidence="10" id="KW-0408">Iron</keyword>
<evidence type="ECO:0000256" key="4">
    <source>
        <dbReference type="ARBA" id="ARBA00022617"/>
    </source>
</evidence>
<dbReference type="PANTHER" id="PTHR30598">
    <property type="entry name" value="NITRATE REDUCTASE PRIVATE CHAPERONE, REDOX ENZYME MATURATION PROTEIN REMP FAMILY"/>
    <property type="match status" value="1"/>
</dbReference>
<evidence type="ECO:0000256" key="7">
    <source>
        <dbReference type="ARBA" id="ARBA00022982"/>
    </source>
</evidence>
<sequence>MAEQFWWVIYPYLALAIMILGLLYRYSYAQIGWGAPSTEILEKKYLRIGSLMFHWGIIFAFFGHVMGILIPKWLYEQLGVKDELYHFNAIVFGGIVGLVTWLGLIVLIVRKAANKRLQRKAKASDFVTLFSLFIIVTLGTSMTTLYNLFVHPYEYRDTIGPWFRGILTFHPDAALMAGVPLLFKIHVVFSFALFAIIPFTKLVHFWTLPLRYPARSPMQYRSRVNDKIKRP</sequence>
<evidence type="ECO:0000256" key="1">
    <source>
        <dbReference type="ARBA" id="ARBA00004651"/>
    </source>
</evidence>
<dbReference type="InterPro" id="IPR036197">
    <property type="entry name" value="NarG-like_sf"/>
</dbReference>
<dbReference type="EC" id="1.7.99.4" evidence="15"/>
<dbReference type="Pfam" id="PF02665">
    <property type="entry name" value="Nitrate_red_gam"/>
    <property type="match status" value="1"/>
</dbReference>
<evidence type="ECO:0000256" key="2">
    <source>
        <dbReference type="ARBA" id="ARBA00022448"/>
    </source>
</evidence>
<dbReference type="Gene3D" id="1.20.950.20">
    <property type="entry name" value="Transmembrane di-heme cytochromes, Chain C"/>
    <property type="match status" value="1"/>
</dbReference>
<organism evidence="15 16">
    <name type="scientific">Fodinisporobacter ferrooxydans</name>
    <dbReference type="NCBI Taxonomy" id="2901836"/>
    <lineage>
        <taxon>Bacteria</taxon>
        <taxon>Bacillati</taxon>
        <taxon>Bacillota</taxon>
        <taxon>Bacilli</taxon>
        <taxon>Bacillales</taxon>
        <taxon>Alicyclobacillaceae</taxon>
        <taxon>Fodinisporobacter</taxon>
    </lineage>
</organism>
<keyword evidence="2" id="KW-0813">Transport</keyword>
<evidence type="ECO:0000313" key="15">
    <source>
        <dbReference type="EMBL" id="UOF91860.1"/>
    </source>
</evidence>
<dbReference type="SUPFAM" id="SSF103501">
    <property type="entry name" value="Respiratory nitrate reductase 1 gamma chain"/>
    <property type="match status" value="1"/>
</dbReference>
<evidence type="ECO:0000256" key="11">
    <source>
        <dbReference type="ARBA" id="ARBA00023063"/>
    </source>
</evidence>
<feature type="transmembrane region" description="Helical" evidence="13">
    <location>
        <begin position="45"/>
        <end position="70"/>
    </location>
</feature>
<dbReference type="Proteomes" id="UP000830167">
    <property type="component" value="Chromosome"/>
</dbReference>
<keyword evidence="12 13" id="KW-0472">Membrane</keyword>
<proteinExistence type="predicted"/>
<comment type="subcellular location">
    <subcellularLocation>
        <location evidence="1">Cell membrane</location>
        <topology evidence="1">Multi-pass membrane protein</topology>
    </subcellularLocation>
</comment>
<keyword evidence="6" id="KW-0479">Metal-binding</keyword>
<evidence type="ECO:0000256" key="3">
    <source>
        <dbReference type="ARBA" id="ARBA00022475"/>
    </source>
</evidence>
<keyword evidence="4" id="KW-0349">Heme</keyword>
<keyword evidence="11" id="KW-0534">Nitrate assimilation</keyword>
<keyword evidence="9 15" id="KW-0560">Oxidoreductase</keyword>
<keyword evidence="7" id="KW-0249">Electron transport</keyword>
<gene>
    <name evidence="15" type="primary">narI</name>
    <name evidence="15" type="ORF">LSG31_06370</name>
</gene>